<evidence type="ECO:0000313" key="3">
    <source>
        <dbReference type="EMBL" id="NBC37949.1"/>
    </source>
</evidence>
<dbReference type="SUPFAM" id="SSF69786">
    <property type="entry name" value="YggU-like"/>
    <property type="match status" value="1"/>
</dbReference>
<dbReference type="RefSeq" id="WP_161720497.1">
    <property type="nucleotide sequence ID" value="NZ_JAAAPO010000007.1"/>
</dbReference>
<protein>
    <recommendedName>
        <fullName evidence="2">UPF0235 protein GTZ99_15445</fullName>
    </recommendedName>
</protein>
<dbReference type="PANTHER" id="PTHR13420:SF7">
    <property type="entry name" value="UPF0235 PROTEIN C15ORF40"/>
    <property type="match status" value="1"/>
</dbReference>
<dbReference type="InterPro" id="IPR036591">
    <property type="entry name" value="YggU-like_sf"/>
</dbReference>
<accession>A0ABW9XHC1</accession>
<dbReference type="Pfam" id="PF02594">
    <property type="entry name" value="DUF167"/>
    <property type="match status" value="1"/>
</dbReference>
<sequence length="93" mass="9779">MARPKADLPPADAIRALIDTEGRLAVRVTPGARSEGIEIDGTRVLVKVRAKPEDGKATEAVIALVAQGLGVAASRLRLLRGATSREKLLSVEV</sequence>
<reference evidence="4" key="1">
    <citation type="submission" date="2020-01" db="EMBL/GenBank/DDBJ databases">
        <title>Sphingomonas sp. strain CSW-10.</title>
        <authorList>
            <person name="Chen W.-M."/>
        </authorList>
    </citation>
    <scope>NUCLEOTIDE SEQUENCE [LARGE SCALE GENOMIC DNA]</scope>
    <source>
        <strain evidence="4">FSY-8</strain>
    </source>
</reference>
<comment type="similarity">
    <text evidence="1 2">Belongs to the UPF0235 family.</text>
</comment>
<dbReference type="HAMAP" id="MF_00634">
    <property type="entry name" value="UPF0235"/>
    <property type="match status" value="1"/>
</dbReference>
<proteinExistence type="inferred from homology"/>
<name>A0ABW9XHC1_9SPHN</name>
<dbReference type="Gene3D" id="3.30.1200.10">
    <property type="entry name" value="YggU-like"/>
    <property type="match status" value="1"/>
</dbReference>
<dbReference type="PANTHER" id="PTHR13420">
    <property type="entry name" value="UPF0235 PROTEIN C15ORF40"/>
    <property type="match status" value="1"/>
</dbReference>
<organism evidence="3 4">
    <name type="scientific">Novosphingobium ovatum</name>
    <dbReference type="NCBI Taxonomy" id="1908523"/>
    <lineage>
        <taxon>Bacteria</taxon>
        <taxon>Pseudomonadati</taxon>
        <taxon>Pseudomonadota</taxon>
        <taxon>Alphaproteobacteria</taxon>
        <taxon>Sphingomonadales</taxon>
        <taxon>Sphingomonadaceae</taxon>
        <taxon>Novosphingobium</taxon>
    </lineage>
</organism>
<evidence type="ECO:0000256" key="1">
    <source>
        <dbReference type="ARBA" id="ARBA00010364"/>
    </source>
</evidence>
<dbReference type="NCBIfam" id="TIGR00251">
    <property type="entry name" value="DUF167 family protein"/>
    <property type="match status" value="1"/>
</dbReference>
<gene>
    <name evidence="3" type="ORF">GTZ99_15445</name>
</gene>
<dbReference type="Proteomes" id="UP000753724">
    <property type="component" value="Unassembled WGS sequence"/>
</dbReference>
<keyword evidence="4" id="KW-1185">Reference proteome</keyword>
<dbReference type="EMBL" id="JAAAPO010000007">
    <property type="protein sequence ID" value="NBC37949.1"/>
    <property type="molecule type" value="Genomic_DNA"/>
</dbReference>
<comment type="caution">
    <text evidence="3">The sequence shown here is derived from an EMBL/GenBank/DDBJ whole genome shotgun (WGS) entry which is preliminary data.</text>
</comment>
<dbReference type="SMART" id="SM01152">
    <property type="entry name" value="DUF167"/>
    <property type="match status" value="1"/>
</dbReference>
<evidence type="ECO:0000313" key="4">
    <source>
        <dbReference type="Proteomes" id="UP000753724"/>
    </source>
</evidence>
<evidence type="ECO:0000256" key="2">
    <source>
        <dbReference type="HAMAP-Rule" id="MF_00634"/>
    </source>
</evidence>
<dbReference type="InterPro" id="IPR003746">
    <property type="entry name" value="DUF167"/>
</dbReference>